<evidence type="ECO:0000256" key="5">
    <source>
        <dbReference type="PROSITE-ProRule" id="PRU01023"/>
    </source>
</evidence>
<dbReference type="Proteomes" id="UP000887540">
    <property type="component" value="Unplaced"/>
</dbReference>
<name>A0A914E5K4_9BILA</name>
<evidence type="ECO:0000313" key="8">
    <source>
        <dbReference type="WBParaSite" id="ACRNAN_scaffold5629.g31577.t1"/>
    </source>
</evidence>
<keyword evidence="7" id="KW-1185">Reference proteome</keyword>
<accession>A0A914E5K4</accession>
<dbReference type="GO" id="GO:0008173">
    <property type="term" value="F:RNA methyltransferase activity"/>
    <property type="evidence" value="ECO:0007669"/>
    <property type="project" value="InterPro"/>
</dbReference>
<keyword evidence="1 5" id="KW-0489">Methyltransferase</keyword>
<organism evidence="7 8">
    <name type="scientific">Acrobeloides nanus</name>
    <dbReference type="NCBI Taxonomy" id="290746"/>
    <lineage>
        <taxon>Eukaryota</taxon>
        <taxon>Metazoa</taxon>
        <taxon>Ecdysozoa</taxon>
        <taxon>Nematoda</taxon>
        <taxon>Chromadorea</taxon>
        <taxon>Rhabditida</taxon>
        <taxon>Tylenchina</taxon>
        <taxon>Cephalobomorpha</taxon>
        <taxon>Cephaloboidea</taxon>
        <taxon>Cephalobidae</taxon>
        <taxon>Acrobeloides</taxon>
    </lineage>
</organism>
<dbReference type="AlphaFoldDB" id="A0A914E5K4"/>
<dbReference type="InterPro" id="IPR023267">
    <property type="entry name" value="RCMT"/>
</dbReference>
<evidence type="ECO:0000256" key="1">
    <source>
        <dbReference type="ARBA" id="ARBA00022603"/>
    </source>
</evidence>
<dbReference type="InterPro" id="IPR029063">
    <property type="entry name" value="SAM-dependent_MTases_sf"/>
</dbReference>
<keyword evidence="2 5" id="KW-0808">Transferase</keyword>
<proteinExistence type="inferred from homology"/>
<feature type="domain" description="SAM-dependent MTase RsmB/NOP-type" evidence="6">
    <location>
        <begin position="1"/>
        <end position="89"/>
    </location>
</feature>
<dbReference type="InterPro" id="IPR049560">
    <property type="entry name" value="MeTrfase_RsmB-F_NOP2_cat"/>
</dbReference>
<dbReference type="GO" id="GO:0005730">
    <property type="term" value="C:nucleolus"/>
    <property type="evidence" value="ECO:0007669"/>
    <property type="project" value="TreeGrafter"/>
</dbReference>
<sequence>MILKHALKLPNLERLVYSTCSIHETENEKVVAEAISDPVISERFELVHAFPEWKHRGLSSTYEFGEKCLRADPQTDLTNGFFVALFQTRK</sequence>
<dbReference type="InterPro" id="IPR001678">
    <property type="entry name" value="MeTrfase_RsmB-F_NOP2_dom"/>
</dbReference>
<comment type="similarity">
    <text evidence="5">Belongs to the class I-like SAM-binding methyltransferase superfamily. RsmB/NOP family.</text>
</comment>
<feature type="active site" description="Nucleophile" evidence="5">
    <location>
        <position position="20"/>
    </location>
</feature>
<dbReference type="GO" id="GO:0070475">
    <property type="term" value="P:rRNA base methylation"/>
    <property type="evidence" value="ECO:0007669"/>
    <property type="project" value="TreeGrafter"/>
</dbReference>
<dbReference type="SUPFAM" id="SSF53335">
    <property type="entry name" value="S-adenosyl-L-methionine-dependent methyltransferases"/>
    <property type="match status" value="1"/>
</dbReference>
<reference evidence="8" key="1">
    <citation type="submission" date="2022-11" db="UniProtKB">
        <authorList>
            <consortium name="WormBaseParasite"/>
        </authorList>
    </citation>
    <scope>IDENTIFICATION</scope>
</reference>
<evidence type="ECO:0000313" key="7">
    <source>
        <dbReference type="Proteomes" id="UP000887540"/>
    </source>
</evidence>
<dbReference type="Pfam" id="PF01189">
    <property type="entry name" value="Methyltr_RsmB-F"/>
    <property type="match status" value="1"/>
</dbReference>
<evidence type="ECO:0000256" key="4">
    <source>
        <dbReference type="ARBA" id="ARBA00022884"/>
    </source>
</evidence>
<evidence type="ECO:0000256" key="3">
    <source>
        <dbReference type="ARBA" id="ARBA00022691"/>
    </source>
</evidence>
<dbReference type="Gene3D" id="3.40.50.150">
    <property type="entry name" value="Vaccinia Virus protein VP39"/>
    <property type="match status" value="1"/>
</dbReference>
<dbReference type="WBParaSite" id="ACRNAN_scaffold5629.g31577.t1">
    <property type="protein sequence ID" value="ACRNAN_scaffold5629.g31577.t1"/>
    <property type="gene ID" value="ACRNAN_scaffold5629.g31577"/>
</dbReference>
<evidence type="ECO:0000256" key="2">
    <source>
        <dbReference type="ARBA" id="ARBA00022679"/>
    </source>
</evidence>
<dbReference type="PANTHER" id="PTHR22807">
    <property type="entry name" value="NOP2 YEAST -RELATED NOL1/NOP2/FMU SUN DOMAIN-CONTAINING"/>
    <property type="match status" value="1"/>
</dbReference>
<dbReference type="PROSITE" id="PS51686">
    <property type="entry name" value="SAM_MT_RSMB_NOP"/>
    <property type="match status" value="1"/>
</dbReference>
<dbReference type="PANTHER" id="PTHR22807:SF4">
    <property type="entry name" value="28S RRNA (CYTOSINE-C(5))-METHYLTRANSFERASE"/>
    <property type="match status" value="1"/>
</dbReference>
<evidence type="ECO:0000259" key="6">
    <source>
        <dbReference type="PROSITE" id="PS51686"/>
    </source>
</evidence>
<keyword evidence="3 5" id="KW-0949">S-adenosyl-L-methionine</keyword>
<protein>
    <submittedName>
        <fullName evidence="8">SAM-dependent MTase RsmB/NOP-type domain-containing protein</fullName>
    </submittedName>
</protein>
<dbReference type="GO" id="GO:0003723">
    <property type="term" value="F:RNA binding"/>
    <property type="evidence" value="ECO:0007669"/>
    <property type="project" value="UniProtKB-UniRule"/>
</dbReference>
<keyword evidence="4 5" id="KW-0694">RNA-binding</keyword>
<comment type="caution">
    <text evidence="5">Lacks conserved residue(s) required for the propagation of feature annotation.</text>
</comment>